<dbReference type="GO" id="GO:0005549">
    <property type="term" value="F:odorant binding"/>
    <property type="evidence" value="ECO:0007669"/>
    <property type="project" value="InterPro"/>
</dbReference>
<accession>A0A9P0DHR2</accession>
<dbReference type="GO" id="GO:0004984">
    <property type="term" value="F:olfactory receptor activity"/>
    <property type="evidence" value="ECO:0007669"/>
    <property type="project" value="InterPro"/>
</dbReference>
<proteinExistence type="predicted"/>
<dbReference type="OrthoDB" id="8117390at2759"/>
<keyword evidence="3" id="KW-0716">Sensory transduction</keyword>
<reference evidence="11" key="1">
    <citation type="submission" date="2022-01" db="EMBL/GenBank/DDBJ databases">
        <authorList>
            <person name="King R."/>
        </authorList>
    </citation>
    <scope>NUCLEOTIDE SEQUENCE</scope>
</reference>
<dbReference type="Pfam" id="PF02949">
    <property type="entry name" value="7tm_6"/>
    <property type="match status" value="1"/>
</dbReference>
<evidence type="ECO:0000256" key="1">
    <source>
        <dbReference type="ARBA" id="ARBA00004651"/>
    </source>
</evidence>
<dbReference type="PANTHER" id="PTHR21137">
    <property type="entry name" value="ODORANT RECEPTOR"/>
    <property type="match status" value="1"/>
</dbReference>
<feature type="transmembrane region" description="Helical" evidence="10">
    <location>
        <begin position="33"/>
        <end position="61"/>
    </location>
</feature>
<evidence type="ECO:0000256" key="8">
    <source>
        <dbReference type="ARBA" id="ARBA00023170"/>
    </source>
</evidence>
<evidence type="ECO:0000256" key="7">
    <source>
        <dbReference type="ARBA" id="ARBA00023136"/>
    </source>
</evidence>
<protein>
    <submittedName>
        <fullName evidence="11">Uncharacterized protein</fullName>
    </submittedName>
</protein>
<gene>
    <name evidence="11" type="ORF">CEUTPL_LOCUS3619</name>
</gene>
<keyword evidence="6 10" id="KW-1133">Transmembrane helix</keyword>
<organism evidence="11 12">
    <name type="scientific">Ceutorhynchus assimilis</name>
    <name type="common">cabbage seed weevil</name>
    <dbReference type="NCBI Taxonomy" id="467358"/>
    <lineage>
        <taxon>Eukaryota</taxon>
        <taxon>Metazoa</taxon>
        <taxon>Ecdysozoa</taxon>
        <taxon>Arthropoda</taxon>
        <taxon>Hexapoda</taxon>
        <taxon>Insecta</taxon>
        <taxon>Pterygota</taxon>
        <taxon>Neoptera</taxon>
        <taxon>Endopterygota</taxon>
        <taxon>Coleoptera</taxon>
        <taxon>Polyphaga</taxon>
        <taxon>Cucujiformia</taxon>
        <taxon>Curculionidae</taxon>
        <taxon>Ceutorhynchinae</taxon>
        <taxon>Ceutorhynchus</taxon>
    </lineage>
</organism>
<evidence type="ECO:0000313" key="11">
    <source>
        <dbReference type="EMBL" id="CAH1124686.1"/>
    </source>
</evidence>
<evidence type="ECO:0000256" key="6">
    <source>
        <dbReference type="ARBA" id="ARBA00022989"/>
    </source>
</evidence>
<comment type="subcellular location">
    <subcellularLocation>
        <location evidence="1">Cell membrane</location>
        <topology evidence="1">Multi-pass membrane protein</topology>
    </subcellularLocation>
</comment>
<evidence type="ECO:0000313" key="12">
    <source>
        <dbReference type="Proteomes" id="UP001152799"/>
    </source>
</evidence>
<evidence type="ECO:0000256" key="2">
    <source>
        <dbReference type="ARBA" id="ARBA00022475"/>
    </source>
</evidence>
<sequence length="228" mass="26654">MSKLIIVQSGKNRNVIKQIIRFPYKYQYYKTALFFQFLHIALATIYNVSVQPLVLSVMIFLKAKLRILQYRIRNIEQVVDKTLKQLIKEHQELIQLHGEFNASFQYIVLTEYCATFLTLALSFIELLQAQRILFHLFFSGYVSIQLFTIVWNANEILLENSVGLAKALYDSPWYKMDKTSKILIHIMLMRCIKPLTIFIGPFGYMDFNAAVSRVKLAYSVVSVFSRNQ</sequence>
<dbReference type="PANTHER" id="PTHR21137:SF35">
    <property type="entry name" value="ODORANT RECEPTOR 19A-RELATED"/>
    <property type="match status" value="1"/>
</dbReference>
<dbReference type="GO" id="GO:0007165">
    <property type="term" value="P:signal transduction"/>
    <property type="evidence" value="ECO:0007669"/>
    <property type="project" value="UniProtKB-KW"/>
</dbReference>
<feature type="transmembrane region" description="Helical" evidence="10">
    <location>
        <begin position="182"/>
        <end position="205"/>
    </location>
</feature>
<keyword evidence="4 10" id="KW-0812">Transmembrane</keyword>
<dbReference type="InterPro" id="IPR004117">
    <property type="entry name" value="7tm6_olfct_rcpt"/>
</dbReference>
<evidence type="ECO:0000256" key="10">
    <source>
        <dbReference type="SAM" id="Phobius"/>
    </source>
</evidence>
<keyword evidence="9" id="KW-0807">Transducer</keyword>
<evidence type="ECO:0000256" key="3">
    <source>
        <dbReference type="ARBA" id="ARBA00022606"/>
    </source>
</evidence>
<dbReference type="Proteomes" id="UP001152799">
    <property type="component" value="Chromosome 12"/>
</dbReference>
<keyword evidence="5" id="KW-0552">Olfaction</keyword>
<evidence type="ECO:0000256" key="4">
    <source>
        <dbReference type="ARBA" id="ARBA00022692"/>
    </source>
</evidence>
<dbReference type="GO" id="GO:0005886">
    <property type="term" value="C:plasma membrane"/>
    <property type="evidence" value="ECO:0007669"/>
    <property type="project" value="UniProtKB-SubCell"/>
</dbReference>
<feature type="transmembrane region" description="Helical" evidence="10">
    <location>
        <begin position="132"/>
        <end position="151"/>
    </location>
</feature>
<dbReference type="AlphaFoldDB" id="A0A9P0DHR2"/>
<keyword evidence="2" id="KW-1003">Cell membrane</keyword>
<dbReference type="EMBL" id="OU892288">
    <property type="protein sequence ID" value="CAH1124686.1"/>
    <property type="molecule type" value="Genomic_DNA"/>
</dbReference>
<name>A0A9P0DHR2_9CUCU</name>
<keyword evidence="8" id="KW-0675">Receptor</keyword>
<evidence type="ECO:0000256" key="5">
    <source>
        <dbReference type="ARBA" id="ARBA00022725"/>
    </source>
</evidence>
<keyword evidence="7 10" id="KW-0472">Membrane</keyword>
<keyword evidence="12" id="KW-1185">Reference proteome</keyword>
<evidence type="ECO:0000256" key="9">
    <source>
        <dbReference type="ARBA" id="ARBA00023224"/>
    </source>
</evidence>